<reference evidence="1 2" key="1">
    <citation type="submission" date="2019-02" db="EMBL/GenBank/DDBJ databases">
        <title>Deep-cultivation of Planctomycetes and their phenomic and genomic characterization uncovers novel biology.</title>
        <authorList>
            <person name="Wiegand S."/>
            <person name="Jogler M."/>
            <person name="Boedeker C."/>
            <person name="Pinto D."/>
            <person name="Vollmers J."/>
            <person name="Rivas-Marin E."/>
            <person name="Kohn T."/>
            <person name="Peeters S.H."/>
            <person name="Heuer A."/>
            <person name="Rast P."/>
            <person name="Oberbeckmann S."/>
            <person name="Bunk B."/>
            <person name="Jeske O."/>
            <person name="Meyerdierks A."/>
            <person name="Storesund J.E."/>
            <person name="Kallscheuer N."/>
            <person name="Luecker S."/>
            <person name="Lage O.M."/>
            <person name="Pohl T."/>
            <person name="Merkel B.J."/>
            <person name="Hornburger P."/>
            <person name="Mueller R.-W."/>
            <person name="Bruemmer F."/>
            <person name="Labrenz M."/>
            <person name="Spormann A.M."/>
            <person name="Op Den Camp H."/>
            <person name="Overmann J."/>
            <person name="Amann R."/>
            <person name="Jetten M.S.M."/>
            <person name="Mascher T."/>
            <person name="Medema M.H."/>
            <person name="Devos D.P."/>
            <person name="Kaster A.-K."/>
            <person name="Ovreas L."/>
            <person name="Rohde M."/>
            <person name="Galperin M.Y."/>
            <person name="Jogler C."/>
        </authorList>
    </citation>
    <scope>NUCLEOTIDE SEQUENCE [LARGE SCALE GENOMIC DNA]</scope>
    <source>
        <strain evidence="1 2">Pla144</strain>
    </source>
</reference>
<name>A0A5C6D4E8_9BACT</name>
<organism evidence="1 2">
    <name type="scientific">Bythopirellula polymerisocia</name>
    <dbReference type="NCBI Taxonomy" id="2528003"/>
    <lineage>
        <taxon>Bacteria</taxon>
        <taxon>Pseudomonadati</taxon>
        <taxon>Planctomycetota</taxon>
        <taxon>Planctomycetia</taxon>
        <taxon>Pirellulales</taxon>
        <taxon>Lacipirellulaceae</taxon>
        <taxon>Bythopirellula</taxon>
    </lineage>
</organism>
<gene>
    <name evidence="1" type="ORF">Pla144_09120</name>
</gene>
<comment type="caution">
    <text evidence="1">The sequence shown here is derived from an EMBL/GenBank/DDBJ whole genome shotgun (WGS) entry which is preliminary data.</text>
</comment>
<evidence type="ECO:0000313" key="1">
    <source>
        <dbReference type="EMBL" id="TWU30126.1"/>
    </source>
</evidence>
<protein>
    <submittedName>
        <fullName evidence="1">Uncharacterized protein</fullName>
    </submittedName>
</protein>
<sequence>MNTHLKIYRGPVENDIPVATKNEAGDDSVTVSFGEVLPLIVDAVMSERTWLSDFEVDDITISRDLYEVLSAYQYFRRPGA</sequence>
<keyword evidence="2" id="KW-1185">Reference proteome</keyword>
<dbReference type="OrthoDB" id="281881at2"/>
<dbReference type="Proteomes" id="UP000318437">
    <property type="component" value="Unassembled WGS sequence"/>
</dbReference>
<dbReference type="RefSeq" id="WP_146448060.1">
    <property type="nucleotide sequence ID" value="NZ_SJPS01000001.1"/>
</dbReference>
<proteinExistence type="predicted"/>
<accession>A0A5C6D4E8</accession>
<dbReference type="EMBL" id="SJPS01000001">
    <property type="protein sequence ID" value="TWU30126.1"/>
    <property type="molecule type" value="Genomic_DNA"/>
</dbReference>
<dbReference type="AlphaFoldDB" id="A0A5C6D4E8"/>
<evidence type="ECO:0000313" key="2">
    <source>
        <dbReference type="Proteomes" id="UP000318437"/>
    </source>
</evidence>